<gene>
    <name evidence="4" type="ORF">HMPREF9473_00754</name>
</gene>
<dbReference type="PANTHER" id="PTHR37826:SF2">
    <property type="entry name" value="ZINC-RIBBON DOMAIN-CONTAINING PROTEIN"/>
    <property type="match status" value="1"/>
</dbReference>
<dbReference type="InterPro" id="IPR025874">
    <property type="entry name" value="DZR"/>
</dbReference>
<dbReference type="PANTHER" id="PTHR37826">
    <property type="entry name" value="FLOTILLIN BAND_7_5 DOMAIN PROTEIN"/>
    <property type="match status" value="1"/>
</dbReference>
<comment type="caution">
    <text evidence="4">The sequence shown here is derived from an EMBL/GenBank/DDBJ whole genome shotgun (WGS) entry which is preliminary data.</text>
</comment>
<reference evidence="4 5" key="1">
    <citation type="submission" date="2011-08" db="EMBL/GenBank/DDBJ databases">
        <title>The Genome Sequence of Clostridium hathewayi WAL-18680.</title>
        <authorList>
            <consortium name="The Broad Institute Genome Sequencing Platform"/>
            <person name="Earl A."/>
            <person name="Ward D."/>
            <person name="Feldgarden M."/>
            <person name="Gevers D."/>
            <person name="Finegold S.M."/>
            <person name="Summanen P.H."/>
            <person name="Molitoris D.R."/>
            <person name="Song M."/>
            <person name="Daigneault M."/>
            <person name="Allen-Vercoe E."/>
            <person name="Young S.K."/>
            <person name="Zeng Q."/>
            <person name="Gargeya S."/>
            <person name="Fitzgerald M."/>
            <person name="Haas B."/>
            <person name="Abouelleil A."/>
            <person name="Alvarado L."/>
            <person name="Arachchi H.M."/>
            <person name="Berlin A."/>
            <person name="Brown A."/>
            <person name="Chapman S.B."/>
            <person name="Chen Z."/>
            <person name="Dunbar C."/>
            <person name="Freedman E."/>
            <person name="Gearin G."/>
            <person name="Gellesch M."/>
            <person name="Goldberg J."/>
            <person name="Griggs A."/>
            <person name="Gujja S."/>
            <person name="Heiman D."/>
            <person name="Howarth C."/>
            <person name="Larson L."/>
            <person name="Lui A."/>
            <person name="MacDonald P.J.P."/>
            <person name="Montmayeur A."/>
            <person name="Murphy C."/>
            <person name="Neiman D."/>
            <person name="Pearson M."/>
            <person name="Priest M."/>
            <person name="Roberts A."/>
            <person name="Saif S."/>
            <person name="Shea T."/>
            <person name="Shenoy N."/>
            <person name="Sisk P."/>
            <person name="Stolte C."/>
            <person name="Sykes S."/>
            <person name="Wortman J."/>
            <person name="Nusbaum C."/>
            <person name="Birren B."/>
        </authorList>
    </citation>
    <scope>NUCLEOTIDE SEQUENCE [LARGE SCALE GENOMIC DNA]</scope>
    <source>
        <strain evidence="4 5">WAL-18680</strain>
    </source>
</reference>
<feature type="region of interest" description="Disordered" evidence="1">
    <location>
        <begin position="289"/>
        <end position="311"/>
    </location>
</feature>
<accession>G5IBH6</accession>
<keyword evidence="5" id="KW-1185">Reference proteome</keyword>
<dbReference type="Pfam" id="PF13421">
    <property type="entry name" value="Band_7_1"/>
    <property type="match status" value="1"/>
</dbReference>
<evidence type="ECO:0000256" key="1">
    <source>
        <dbReference type="SAM" id="MobiDB-lite"/>
    </source>
</evidence>
<evidence type="ECO:0000313" key="5">
    <source>
        <dbReference type="Proteomes" id="UP000005384"/>
    </source>
</evidence>
<protein>
    <recommendedName>
        <fullName evidence="6">SPFH domain-containing protein</fullName>
    </recommendedName>
</protein>
<proteinExistence type="predicted"/>
<dbReference type="InterPro" id="IPR033880">
    <property type="entry name" value="SPFH_YdjI"/>
</dbReference>
<dbReference type="OrthoDB" id="9788304at2"/>
<sequence>MNISQVLQFEGPIDSLIWKNPIEDFNTTSQLIVDETHEALLVVNGNACDLFGPGRHTLETPNIPLVKRIINLPTNGQTAFPCKVFFINKVHQMDITWGIPGEITLNDPVYDIFLHVGMCGNMNFQVMDSRKFMLKIVGFRDSFDAEQMIAKFRGIIKQYVKSYISKIMNIGKVSYFDMNENLFEISEVVKEQLSPLFVDYGIDVLQFNIETITVPDEDFEAVKRAKEARASRVIQGYTWQEERQMDIAQTFAGNEGTMGNIGGAVGGFMMGGAFGGSVADLARDVLSPERIPTENPPKDLSGVASPVDSRSSKPFDVTGFMSHFEKQEEEVAGGNSMPNDKMEPKAGGGKYCTNCGNALSDDMIFCPKCGTRQAKECPKCHTQLLPDAAFCHKCGTPC</sequence>
<dbReference type="RefSeq" id="WP_006778740.1">
    <property type="nucleotide sequence ID" value="NZ_CP040506.1"/>
</dbReference>
<dbReference type="EMBL" id="ADLN01000006">
    <property type="protein sequence ID" value="EHI61139.1"/>
    <property type="molecule type" value="Genomic_DNA"/>
</dbReference>
<organism evidence="4 5">
    <name type="scientific">Hungatella hathewayi WAL-18680</name>
    <dbReference type="NCBI Taxonomy" id="742737"/>
    <lineage>
        <taxon>Bacteria</taxon>
        <taxon>Bacillati</taxon>
        <taxon>Bacillota</taxon>
        <taxon>Clostridia</taxon>
        <taxon>Lachnospirales</taxon>
        <taxon>Lachnospiraceae</taxon>
        <taxon>Hungatella</taxon>
    </lineage>
</organism>
<evidence type="ECO:0008006" key="6">
    <source>
        <dbReference type="Google" id="ProtNLM"/>
    </source>
</evidence>
<evidence type="ECO:0000313" key="4">
    <source>
        <dbReference type="EMBL" id="EHI61139.1"/>
    </source>
</evidence>
<feature type="domain" description="SPFH" evidence="3">
    <location>
        <begin position="27"/>
        <end position="225"/>
    </location>
</feature>
<evidence type="ECO:0000259" key="2">
    <source>
        <dbReference type="Pfam" id="PF12773"/>
    </source>
</evidence>
<dbReference type="SUPFAM" id="SSF117892">
    <property type="entry name" value="Band 7/SPFH domain"/>
    <property type="match status" value="1"/>
</dbReference>
<dbReference type="HOGENOM" id="CLU_037108_1_0_9"/>
<name>G5IBH6_9FIRM</name>
<dbReference type="Pfam" id="PF12773">
    <property type="entry name" value="DZR"/>
    <property type="match status" value="1"/>
</dbReference>
<dbReference type="AlphaFoldDB" id="G5IBH6"/>
<dbReference type="InterPro" id="IPR036013">
    <property type="entry name" value="Band_7/SPFH_dom_sf"/>
</dbReference>
<feature type="domain" description="DZANK-type" evidence="2">
    <location>
        <begin position="352"/>
        <end position="395"/>
    </location>
</feature>
<dbReference type="CDD" id="cd03408">
    <property type="entry name" value="SPFH_like_u1"/>
    <property type="match status" value="1"/>
</dbReference>
<dbReference type="PATRIC" id="fig|742737.3.peg.750"/>
<evidence type="ECO:0000259" key="3">
    <source>
        <dbReference type="Pfam" id="PF13421"/>
    </source>
</evidence>
<dbReference type="Proteomes" id="UP000005384">
    <property type="component" value="Unassembled WGS sequence"/>
</dbReference>